<evidence type="ECO:0000256" key="1">
    <source>
        <dbReference type="ARBA" id="ARBA00006484"/>
    </source>
</evidence>
<comment type="caution">
    <text evidence="2">The sequence shown here is derived from an EMBL/GenBank/DDBJ whole genome shotgun (WGS) entry which is preliminary data.</text>
</comment>
<dbReference type="SUPFAM" id="SSF51735">
    <property type="entry name" value="NAD(P)-binding Rossmann-fold domains"/>
    <property type="match status" value="1"/>
</dbReference>
<dbReference type="InterPro" id="IPR050259">
    <property type="entry name" value="SDR"/>
</dbReference>
<dbReference type="Proteomes" id="UP001595973">
    <property type="component" value="Unassembled WGS sequence"/>
</dbReference>
<dbReference type="EMBL" id="JBHSGI010000005">
    <property type="protein sequence ID" value="MFC4668839.1"/>
    <property type="molecule type" value="Genomic_DNA"/>
</dbReference>
<dbReference type="InterPro" id="IPR002347">
    <property type="entry name" value="SDR_fam"/>
</dbReference>
<comment type="similarity">
    <text evidence="1">Belongs to the short-chain dehydrogenases/reductases (SDR) family.</text>
</comment>
<gene>
    <name evidence="2" type="ORF">ACFO5X_09755</name>
</gene>
<dbReference type="PANTHER" id="PTHR42879:SF6">
    <property type="entry name" value="NADPH-DEPENDENT REDUCTASE BACG"/>
    <property type="match status" value="1"/>
</dbReference>
<evidence type="ECO:0000313" key="2">
    <source>
        <dbReference type="EMBL" id="MFC4668839.1"/>
    </source>
</evidence>
<organism evidence="2 3">
    <name type="scientific">Seohaeicola nanhaiensis</name>
    <dbReference type="NCBI Taxonomy" id="1387282"/>
    <lineage>
        <taxon>Bacteria</taxon>
        <taxon>Pseudomonadati</taxon>
        <taxon>Pseudomonadota</taxon>
        <taxon>Alphaproteobacteria</taxon>
        <taxon>Rhodobacterales</taxon>
        <taxon>Roseobacteraceae</taxon>
        <taxon>Seohaeicola</taxon>
    </lineage>
</organism>
<reference evidence="3" key="1">
    <citation type="journal article" date="2019" name="Int. J. Syst. Evol. Microbiol.">
        <title>The Global Catalogue of Microorganisms (GCM) 10K type strain sequencing project: providing services to taxonomists for standard genome sequencing and annotation.</title>
        <authorList>
            <consortium name="The Broad Institute Genomics Platform"/>
            <consortium name="The Broad Institute Genome Sequencing Center for Infectious Disease"/>
            <person name="Wu L."/>
            <person name="Ma J."/>
        </authorList>
    </citation>
    <scope>NUCLEOTIDE SEQUENCE [LARGE SCALE GENOMIC DNA]</scope>
    <source>
        <strain evidence="3">CGMCC 4.7283</strain>
    </source>
</reference>
<dbReference type="Gene3D" id="3.40.50.720">
    <property type="entry name" value="NAD(P)-binding Rossmann-like Domain"/>
    <property type="match status" value="1"/>
</dbReference>
<name>A0ABV9KFF9_9RHOB</name>
<dbReference type="InterPro" id="IPR036291">
    <property type="entry name" value="NAD(P)-bd_dom_sf"/>
</dbReference>
<dbReference type="PRINTS" id="PR00081">
    <property type="entry name" value="GDHRDH"/>
</dbReference>
<accession>A0ABV9KFF9</accession>
<protein>
    <submittedName>
        <fullName evidence="2">SDR family oxidoreductase</fullName>
    </submittedName>
</protein>
<dbReference type="Pfam" id="PF13561">
    <property type="entry name" value="adh_short_C2"/>
    <property type="match status" value="1"/>
</dbReference>
<dbReference type="RefSeq" id="WP_380717197.1">
    <property type="nucleotide sequence ID" value="NZ_JBHSGI010000005.1"/>
</dbReference>
<evidence type="ECO:0000313" key="3">
    <source>
        <dbReference type="Proteomes" id="UP001595973"/>
    </source>
</evidence>
<keyword evidence="3" id="KW-1185">Reference proteome</keyword>
<proteinExistence type="inferred from homology"/>
<dbReference type="PANTHER" id="PTHR42879">
    <property type="entry name" value="3-OXOACYL-(ACYL-CARRIER-PROTEIN) REDUCTASE"/>
    <property type="match status" value="1"/>
</dbReference>
<sequence>MTKVALIIGGGSGMGAAAARRLRKDGFEVGVMSSSGKGEALGLQLHGVGHTGSNQSNDDLQAVVSKVMDRWGRIDVLVNSAGHGPKGALLELTDEDWHLGMEFYLMNVVRATRIVAPIMVAQKGGAIVNISTYATFEPDPAFPTSGVFRAGLAAYTKLFADRYAADNVRMNNVLPGFIDSLPEKEERRKSIPMGRYGHAEEIAATVAFLASEGAGYITGQNLRVDGGITRSV</sequence>